<organism evidence="2 3">
    <name type="scientific">Arcobacter nitrofigilis (strain ATCC 33309 / DSM 7299 / CCUG 15893 / LMG 7604 / NCTC 12251 / CI)</name>
    <name type="common">Campylobacter nitrofigilis</name>
    <dbReference type="NCBI Taxonomy" id="572480"/>
    <lineage>
        <taxon>Bacteria</taxon>
        <taxon>Pseudomonadati</taxon>
        <taxon>Campylobacterota</taxon>
        <taxon>Epsilonproteobacteria</taxon>
        <taxon>Campylobacterales</taxon>
        <taxon>Arcobacteraceae</taxon>
        <taxon>Arcobacter</taxon>
    </lineage>
</organism>
<evidence type="ECO:0000313" key="3">
    <source>
        <dbReference type="Proteomes" id="UP000000939"/>
    </source>
</evidence>
<dbReference type="eggNOG" id="COG4271">
    <property type="taxonomic scope" value="Bacteria"/>
</dbReference>
<feature type="domain" description="CD-NTase-associated protein 12/Pycsar effector protein TIR" evidence="1">
    <location>
        <begin position="166"/>
        <end position="284"/>
    </location>
</feature>
<gene>
    <name evidence="2" type="ordered locus">Arnit_0283</name>
</gene>
<protein>
    <submittedName>
        <fullName evidence="2">Nucleotide-binding protein, predicted, TIR</fullName>
    </submittedName>
</protein>
<evidence type="ECO:0000259" key="1">
    <source>
        <dbReference type="Pfam" id="PF10137"/>
    </source>
</evidence>
<dbReference type="OrthoDB" id="5497289at2"/>
<evidence type="ECO:0000313" key="2">
    <source>
        <dbReference type="EMBL" id="ADG91949.1"/>
    </source>
</evidence>
<dbReference type="Pfam" id="PF10137">
    <property type="entry name" value="CAP12-PCTIR_TIR"/>
    <property type="match status" value="1"/>
</dbReference>
<dbReference type="RefSeq" id="WP_013134094.1">
    <property type="nucleotide sequence ID" value="NC_014166.1"/>
</dbReference>
<accession>D5V4Y7</accession>
<dbReference type="InterPro" id="IPR014571">
    <property type="entry name" value="UCP032620"/>
</dbReference>
<sequence>MFNLIVLCGEDSWETSPIELNRSRLFEYTVDEISERYIELTDEVINELKTYPCLFATEQEVSSTKIGYIKKISRRRDEIKIYFEIIELFSSIEKGWLKELSNELDIVKNELRRTHWSIKDEDLFEILLKKSLISKENYIKHLNSYKLLDEPVNIKPSQGEVFNTSQVFIVHGHDSVTKMEVSDFVKELGLEPIILHLQASSGMTIIEKIEKYTNVGYALVLYTPCDIGTKRDSLIYKRRARQNVVFEHGYLLAKLKRERVAAIVKDELELPNDMSGLVYISYDENDNWKEELKIELKTLGYLG</sequence>
<name>D5V4Y7_ARCNC</name>
<dbReference type="PIRSF" id="PIRSF032620">
    <property type="entry name" value="UCP032620"/>
    <property type="match status" value="1"/>
</dbReference>
<dbReference type="KEGG" id="ant:Arnit_0283"/>
<dbReference type="HOGENOM" id="CLU_917153_0_0_7"/>
<proteinExistence type="predicted"/>
<keyword evidence="3" id="KW-1185">Reference proteome</keyword>
<dbReference type="InterPro" id="IPR019302">
    <property type="entry name" value="CAP12/PCTIR_TIR_dom"/>
</dbReference>
<dbReference type="EMBL" id="CP001999">
    <property type="protein sequence ID" value="ADG91949.1"/>
    <property type="molecule type" value="Genomic_DNA"/>
</dbReference>
<dbReference type="Proteomes" id="UP000000939">
    <property type="component" value="Chromosome"/>
</dbReference>
<reference evidence="2 3" key="1">
    <citation type="journal article" date="2010" name="Stand. Genomic Sci.">
        <title>Complete genome sequence of Arcobacter nitrofigilis type strain (CI).</title>
        <authorList>
            <person name="Pati A."/>
            <person name="Gronow S."/>
            <person name="Lapidus A."/>
            <person name="Copeland A."/>
            <person name="Glavina Del Rio T."/>
            <person name="Nolan M."/>
            <person name="Lucas S."/>
            <person name="Tice H."/>
            <person name="Cheng J.F."/>
            <person name="Han C."/>
            <person name="Chertkov O."/>
            <person name="Bruce D."/>
            <person name="Tapia R."/>
            <person name="Goodwin L."/>
            <person name="Pitluck S."/>
            <person name="Liolios K."/>
            <person name="Ivanova N."/>
            <person name="Mavromatis K."/>
            <person name="Chen A."/>
            <person name="Palaniappan K."/>
            <person name="Land M."/>
            <person name="Hauser L."/>
            <person name="Chang Y.J."/>
            <person name="Jeffries C.D."/>
            <person name="Detter J.C."/>
            <person name="Rohde M."/>
            <person name="Goker M."/>
            <person name="Bristow J."/>
            <person name="Eisen J.A."/>
            <person name="Markowitz V."/>
            <person name="Hugenholtz P."/>
            <person name="Klenk H.P."/>
            <person name="Kyrpides N.C."/>
        </authorList>
    </citation>
    <scope>NUCLEOTIDE SEQUENCE [LARGE SCALE GENOMIC DNA]</scope>
    <source>
        <strain evidence="3">ATCC 33309 / DSM 7299 / CCUG 15893 / LMG 7604 / NCTC 12251 / CI</strain>
    </source>
</reference>
<dbReference type="AlphaFoldDB" id="D5V4Y7"/>
<dbReference type="GO" id="GO:0050135">
    <property type="term" value="F:NADP+ nucleosidase activity"/>
    <property type="evidence" value="ECO:0007669"/>
    <property type="project" value="InterPro"/>
</dbReference>